<protein>
    <submittedName>
        <fullName evidence="1">DUF4221 domain-containing protein</fullName>
    </submittedName>
</protein>
<evidence type="ECO:0000313" key="2">
    <source>
        <dbReference type="Proteomes" id="UP001165430"/>
    </source>
</evidence>
<gene>
    <name evidence="1" type="ORF">MM213_11035</name>
</gene>
<dbReference type="InterPro" id="IPR011047">
    <property type="entry name" value="Quinoprotein_ADH-like_sf"/>
</dbReference>
<accession>A0ABS9VCR9</accession>
<evidence type="ECO:0000313" key="1">
    <source>
        <dbReference type="EMBL" id="MCH7414024.1"/>
    </source>
</evidence>
<reference evidence="1" key="1">
    <citation type="submission" date="2022-03" db="EMBL/GenBank/DDBJ databases">
        <title>De novo assembled genomes of Belliella spp. (Cyclobacteriaceae) strains.</title>
        <authorList>
            <person name="Szabo A."/>
            <person name="Korponai K."/>
            <person name="Felfoldi T."/>
        </authorList>
    </citation>
    <scope>NUCLEOTIDE SEQUENCE</scope>
    <source>
        <strain evidence="1">DSM 111903</strain>
    </source>
</reference>
<comment type="caution">
    <text evidence="1">The sequence shown here is derived from an EMBL/GenBank/DDBJ whole genome shotgun (WGS) entry which is preliminary data.</text>
</comment>
<dbReference type="EMBL" id="JAKZGO010000008">
    <property type="protein sequence ID" value="MCH7414024.1"/>
    <property type="molecule type" value="Genomic_DNA"/>
</dbReference>
<dbReference type="Proteomes" id="UP001165430">
    <property type="component" value="Unassembled WGS sequence"/>
</dbReference>
<dbReference type="RefSeq" id="WP_241412262.1">
    <property type="nucleotide sequence ID" value="NZ_JAKZGO010000008.1"/>
</dbReference>
<name>A0ABS9VCR9_9BACT</name>
<sequence length="378" mass="44756">MTSCSNFKNDLSIPLDYSFDFYDSLVIDLNSEGYSSSQYSYGKFQGQDILITNNHAFNSFSIYDLSNGNEIEVINLDKDDYQSKIPRGNGITGIYYHNEDSLFLMSYTYRLVLINLQKGAIQDIYNLNGESKGVNNNRVKIDNKYPFAFDGKYVLTTKIDDFYFQKKVFSVFDIEKKVSTDFFDFPKMYEDKDQYLTGSWYQYINHYYDKKSGDLIFGFPIDHQLYRLNLASLKIETNANIHAKPFHQGHYYYVEDEGTMSEEDFYQSLKNIYNQYHYTNLMYDEKNKFYLRLIKHPTKSHIYDQTPTPQKYRSSDHSLVIYNDLLEIIGQALLPKHYFQIGLFEHSDIFFSNGLLYVRLVPLSDEKIIYYRYEILKN</sequence>
<dbReference type="SUPFAM" id="SSF50998">
    <property type="entry name" value="Quinoprotein alcohol dehydrogenase-like"/>
    <property type="match status" value="1"/>
</dbReference>
<proteinExistence type="predicted"/>
<organism evidence="1 2">
    <name type="scientific">Belliella alkalica</name>
    <dbReference type="NCBI Taxonomy" id="1730871"/>
    <lineage>
        <taxon>Bacteria</taxon>
        <taxon>Pseudomonadati</taxon>
        <taxon>Bacteroidota</taxon>
        <taxon>Cytophagia</taxon>
        <taxon>Cytophagales</taxon>
        <taxon>Cyclobacteriaceae</taxon>
        <taxon>Belliella</taxon>
    </lineage>
</organism>
<keyword evidence="2" id="KW-1185">Reference proteome</keyword>